<evidence type="ECO:0000313" key="2">
    <source>
        <dbReference type="Proteomes" id="UP000077134"/>
    </source>
</evidence>
<dbReference type="KEGG" id="pcx:LPB68_21870"/>
<name>A0A167EJ55_9BACL</name>
<proteinExistence type="predicted"/>
<comment type="caution">
    <text evidence="1">The sequence shown here is derived from an EMBL/GenBank/DDBJ whole genome shotgun (WGS) entry which is preliminary data.</text>
</comment>
<keyword evidence="2" id="KW-1185">Reference proteome</keyword>
<accession>A0A167EJ55</accession>
<dbReference type="AlphaFoldDB" id="A0A167EJ55"/>
<organism evidence="1 2">
    <name type="scientific">Paenibacillus crassostreae</name>
    <dbReference type="NCBI Taxonomy" id="1763538"/>
    <lineage>
        <taxon>Bacteria</taxon>
        <taxon>Bacillati</taxon>
        <taxon>Bacillota</taxon>
        <taxon>Bacilli</taxon>
        <taxon>Bacillales</taxon>
        <taxon>Paenibacillaceae</taxon>
        <taxon>Paenibacillus</taxon>
    </lineage>
</organism>
<sequence>MNKSIVQTTKQVIPQSTLQAVRDLLYIGKGSINPQSKKRGAYNSLQVARFTETHEGVPFVLDLVAFNNIEEKQYLLEMHYGTQEIQTEYEKEMLDPNCYLVMAIKGTYNSSSLVFLTWVDGLDRPMMVNPIYDRYQIAESMLKHNEGNSVRFQRCIRR</sequence>
<reference evidence="1 2" key="1">
    <citation type="submission" date="2016-02" db="EMBL/GenBank/DDBJ databases">
        <title>Paenibacillus sp. LPB0068, isolated from Crassostrea gigas.</title>
        <authorList>
            <person name="Shin S.-K."/>
            <person name="Yi H."/>
        </authorList>
    </citation>
    <scope>NUCLEOTIDE SEQUENCE [LARGE SCALE GENOMIC DNA]</scope>
    <source>
        <strain evidence="1 2">LPB0068</strain>
    </source>
</reference>
<protein>
    <submittedName>
        <fullName evidence="1">Uncharacterized protein</fullName>
    </submittedName>
</protein>
<evidence type="ECO:0000313" key="1">
    <source>
        <dbReference type="EMBL" id="OAB75593.1"/>
    </source>
</evidence>
<gene>
    <name evidence="1" type="ORF">PNBC_08160</name>
</gene>
<dbReference type="RefSeq" id="WP_068657003.1">
    <property type="nucleotide sequence ID" value="NZ_CP017773.1"/>
</dbReference>
<dbReference type="Proteomes" id="UP000077134">
    <property type="component" value="Unassembled WGS sequence"/>
</dbReference>
<dbReference type="EMBL" id="LSFN01000007">
    <property type="protein sequence ID" value="OAB75593.1"/>
    <property type="molecule type" value="Genomic_DNA"/>
</dbReference>